<proteinExistence type="predicted"/>
<sequence length="150" mass="17223">MKIKKSPVGQHILDGLGDTKNGYDHIEDFIPWIGEIVVAFNSLEASLDSVLCETFSDRSDQKGLLVLHSMMYSTKVDLYKKFNDDFIRVFDWDIPSYKELISSLKECGVLRNKVVHANWDYTDDEGYTQVKYKVGSEGLEHELCQFSEES</sequence>
<name>A4BID7_9GAMM</name>
<dbReference type="OrthoDB" id="9153028at2"/>
<dbReference type="EMBL" id="AAOE01000025">
    <property type="protein sequence ID" value="EAR08144.1"/>
    <property type="molecule type" value="Genomic_DNA"/>
</dbReference>
<comment type="caution">
    <text evidence="1">The sequence shown here is derived from an EMBL/GenBank/DDBJ whole genome shotgun (WGS) entry which is preliminary data.</text>
</comment>
<protein>
    <submittedName>
        <fullName evidence="1">Uncharacterized protein</fullName>
    </submittedName>
</protein>
<accession>A4BID7</accession>
<evidence type="ECO:0000313" key="2">
    <source>
        <dbReference type="Proteomes" id="UP000005953"/>
    </source>
</evidence>
<dbReference type="RefSeq" id="WP_008046421.1">
    <property type="nucleotide sequence ID" value="NZ_CH724153.1"/>
</dbReference>
<keyword evidence="2" id="KW-1185">Reference proteome</keyword>
<dbReference type="Proteomes" id="UP000005953">
    <property type="component" value="Unassembled WGS sequence"/>
</dbReference>
<evidence type="ECO:0000313" key="1">
    <source>
        <dbReference type="EMBL" id="EAR08144.1"/>
    </source>
</evidence>
<reference evidence="1 2" key="1">
    <citation type="submission" date="2006-02" db="EMBL/GenBank/DDBJ databases">
        <authorList>
            <person name="Pinhassi J."/>
            <person name="Pedros-Alio C."/>
            <person name="Ferriera S."/>
            <person name="Johnson J."/>
            <person name="Kravitz S."/>
            <person name="Halpern A."/>
            <person name="Remington K."/>
            <person name="Beeson K."/>
            <person name="Tran B."/>
            <person name="Rogers Y.-H."/>
            <person name="Friedman R."/>
            <person name="Venter J.C."/>
        </authorList>
    </citation>
    <scope>NUCLEOTIDE SEQUENCE [LARGE SCALE GENOMIC DNA]</scope>
    <source>
        <strain evidence="1 2">MED297</strain>
    </source>
</reference>
<dbReference type="AlphaFoldDB" id="A4BID7"/>
<organism evidence="1 2">
    <name type="scientific">Reinekea blandensis MED297</name>
    <dbReference type="NCBI Taxonomy" id="314283"/>
    <lineage>
        <taxon>Bacteria</taxon>
        <taxon>Pseudomonadati</taxon>
        <taxon>Pseudomonadota</taxon>
        <taxon>Gammaproteobacteria</taxon>
        <taxon>Oceanospirillales</taxon>
        <taxon>Saccharospirillaceae</taxon>
        <taxon>Reinekea</taxon>
    </lineage>
</organism>
<dbReference type="HOGENOM" id="CLU_110744_0_0_6"/>
<gene>
    <name evidence="1" type="ORF">MED297_00610</name>
</gene>